<evidence type="ECO:0008006" key="6">
    <source>
        <dbReference type="Google" id="ProtNLM"/>
    </source>
</evidence>
<evidence type="ECO:0000256" key="3">
    <source>
        <dbReference type="ARBA" id="ARBA00022691"/>
    </source>
</evidence>
<protein>
    <recommendedName>
        <fullName evidence="6">2-methoxy-6-polyprenyl-1,4-benzoquinol methylase, mitochondrial</fullName>
    </recommendedName>
</protein>
<dbReference type="Pfam" id="PF01209">
    <property type="entry name" value="Ubie_methyltran"/>
    <property type="match status" value="1"/>
</dbReference>
<dbReference type="CDD" id="cd02440">
    <property type="entry name" value="AdoMet_MTases"/>
    <property type="match status" value="1"/>
</dbReference>
<dbReference type="GO" id="GO:0008425">
    <property type="term" value="F:2-methoxy-6-polyprenyl-1,4-benzoquinol methyltransferase activity"/>
    <property type="evidence" value="ECO:0007669"/>
    <property type="project" value="TreeGrafter"/>
</dbReference>
<sequence length="252" mass="27839">MQSLIRPICLVGSRSIRPLGACCPTAMPDSVRTRNCSDSKTISVNQVKSRAQEAAKAHNTTFGFEKISAEQKKNLVKGVFDSVASKYDLMNDVTSFGVHHCWKDYLVERIRPIPGQQLLDVAGGTGDIALRFLKQAKINGLRLGIRSEQDTKATVCDISTEMLAVGKARPGVPPEPHLTWLEGDAENLPFESEKFDIVTIGFGMRNVTHMDRAMEEAHRVLKAGGRFFCLEFSHVDNPVLSRYPRDGPIARG</sequence>
<evidence type="ECO:0000256" key="1">
    <source>
        <dbReference type="ARBA" id="ARBA00022603"/>
    </source>
</evidence>
<evidence type="ECO:0000313" key="4">
    <source>
        <dbReference type="EnsemblMetazoa" id="XP_022661708"/>
    </source>
</evidence>
<organism evidence="4 5">
    <name type="scientific">Varroa destructor</name>
    <name type="common">Honeybee mite</name>
    <dbReference type="NCBI Taxonomy" id="109461"/>
    <lineage>
        <taxon>Eukaryota</taxon>
        <taxon>Metazoa</taxon>
        <taxon>Ecdysozoa</taxon>
        <taxon>Arthropoda</taxon>
        <taxon>Chelicerata</taxon>
        <taxon>Arachnida</taxon>
        <taxon>Acari</taxon>
        <taxon>Parasitiformes</taxon>
        <taxon>Mesostigmata</taxon>
        <taxon>Gamasina</taxon>
        <taxon>Dermanyssoidea</taxon>
        <taxon>Varroidae</taxon>
        <taxon>Varroa</taxon>
    </lineage>
</organism>
<dbReference type="Gene3D" id="3.40.50.150">
    <property type="entry name" value="Vaccinia Virus protein VP39"/>
    <property type="match status" value="1"/>
</dbReference>
<dbReference type="AlphaFoldDB" id="A0A7M7K5A6"/>
<dbReference type="InterPro" id="IPR004033">
    <property type="entry name" value="UbiE/COQ5_MeTrFase"/>
</dbReference>
<keyword evidence="5" id="KW-1185">Reference proteome</keyword>
<dbReference type="PANTHER" id="PTHR43591">
    <property type="entry name" value="METHYLTRANSFERASE"/>
    <property type="match status" value="1"/>
</dbReference>
<keyword evidence="1" id="KW-0489">Methyltransferase</keyword>
<evidence type="ECO:0000313" key="5">
    <source>
        <dbReference type="Proteomes" id="UP000594260"/>
    </source>
</evidence>
<dbReference type="EnsemblMetazoa" id="XM_022805973">
    <property type="protein sequence ID" value="XP_022661708"/>
    <property type="gene ID" value="LOC111250536"/>
</dbReference>
<keyword evidence="2" id="KW-0808">Transferase</keyword>
<dbReference type="GeneID" id="111250536"/>
<dbReference type="RefSeq" id="XP_022661708.1">
    <property type="nucleotide sequence ID" value="XM_022805973.1"/>
</dbReference>
<dbReference type="GO" id="GO:0032259">
    <property type="term" value="P:methylation"/>
    <property type="evidence" value="ECO:0007669"/>
    <property type="project" value="UniProtKB-KW"/>
</dbReference>
<dbReference type="SUPFAM" id="SSF53335">
    <property type="entry name" value="S-adenosyl-L-methionine-dependent methyltransferases"/>
    <property type="match status" value="1"/>
</dbReference>
<evidence type="ECO:0000256" key="2">
    <source>
        <dbReference type="ARBA" id="ARBA00022679"/>
    </source>
</evidence>
<dbReference type="CTD" id="84274"/>
<reference evidence="4" key="1">
    <citation type="submission" date="2021-01" db="UniProtKB">
        <authorList>
            <consortium name="EnsemblMetazoa"/>
        </authorList>
    </citation>
    <scope>IDENTIFICATION</scope>
</reference>
<dbReference type="PROSITE" id="PS51608">
    <property type="entry name" value="SAM_MT_UBIE"/>
    <property type="match status" value="1"/>
</dbReference>
<accession>A0A7M7K5A6</accession>
<dbReference type="InterPro" id="IPR029063">
    <property type="entry name" value="SAM-dependent_MTases_sf"/>
</dbReference>
<dbReference type="NCBIfam" id="TIGR01934">
    <property type="entry name" value="MenG_MenH_UbiE"/>
    <property type="match status" value="1"/>
</dbReference>
<dbReference type="PANTHER" id="PTHR43591:SF24">
    <property type="entry name" value="2-METHOXY-6-POLYPRENYL-1,4-BENZOQUINOL METHYLASE, MITOCHONDRIAL"/>
    <property type="match status" value="1"/>
</dbReference>
<dbReference type="Proteomes" id="UP000594260">
    <property type="component" value="Unplaced"/>
</dbReference>
<name>A0A7M7K5A6_VARDE</name>
<proteinExistence type="predicted"/>
<keyword evidence="3" id="KW-0949">S-adenosyl-L-methionine</keyword>